<feature type="compositionally biased region" description="Low complexity" evidence="1">
    <location>
        <begin position="143"/>
        <end position="153"/>
    </location>
</feature>
<organism evidence="2 3">
    <name type="scientific">Brachionus plicatilis</name>
    <name type="common">Marine rotifer</name>
    <name type="synonym">Brachionus muelleri</name>
    <dbReference type="NCBI Taxonomy" id="10195"/>
    <lineage>
        <taxon>Eukaryota</taxon>
        <taxon>Metazoa</taxon>
        <taxon>Spiralia</taxon>
        <taxon>Gnathifera</taxon>
        <taxon>Rotifera</taxon>
        <taxon>Eurotatoria</taxon>
        <taxon>Monogononta</taxon>
        <taxon>Pseudotrocha</taxon>
        <taxon>Ploima</taxon>
        <taxon>Brachionidae</taxon>
        <taxon>Brachionus</taxon>
    </lineage>
</organism>
<evidence type="ECO:0000256" key="1">
    <source>
        <dbReference type="SAM" id="MobiDB-lite"/>
    </source>
</evidence>
<feature type="compositionally biased region" description="Polar residues" evidence="1">
    <location>
        <begin position="95"/>
        <end position="113"/>
    </location>
</feature>
<protein>
    <submittedName>
        <fullName evidence="2">Uncharacterized protein</fullName>
    </submittedName>
</protein>
<comment type="caution">
    <text evidence="2">The sequence shown here is derived from an EMBL/GenBank/DDBJ whole genome shotgun (WGS) entry which is preliminary data.</text>
</comment>
<feature type="region of interest" description="Disordered" evidence="1">
    <location>
        <begin position="69"/>
        <end position="177"/>
    </location>
</feature>
<dbReference type="Proteomes" id="UP000276133">
    <property type="component" value="Unassembled WGS sequence"/>
</dbReference>
<feature type="region of interest" description="Disordered" evidence="1">
    <location>
        <begin position="221"/>
        <end position="248"/>
    </location>
</feature>
<keyword evidence="3" id="KW-1185">Reference proteome</keyword>
<evidence type="ECO:0000313" key="3">
    <source>
        <dbReference type="Proteomes" id="UP000276133"/>
    </source>
</evidence>
<evidence type="ECO:0000313" key="2">
    <source>
        <dbReference type="EMBL" id="RNA31878.1"/>
    </source>
</evidence>
<dbReference type="EMBL" id="REGN01001882">
    <property type="protein sequence ID" value="RNA31878.1"/>
    <property type="molecule type" value="Genomic_DNA"/>
</dbReference>
<dbReference type="AlphaFoldDB" id="A0A3M7S8G2"/>
<sequence length="248" mass="27628">MNSSMSSIPQIYQDMMQRSSPFAAAMAAAQLSSMAHHKMNALALHSQLNPMALAALSHFKNPASHMTLNEMNQTRRGRPPRALNLSENRSRSRSPHSNASPKSLNTRTSTPSKSNEDDDAHTDDDIEIDQIEEDDYVDELDNSDLNTTTTSSKSARRAPLEDASKLTPPPPPPQAPVYDFSLQALEMSLYGYLRQNDAMFMGHAISGLRYLAAQQQQQLHQQQLQHKLHKSSHQDEQSKQGKSIGYDS</sequence>
<gene>
    <name evidence="2" type="ORF">BpHYR1_020540</name>
</gene>
<name>A0A3M7S8G2_BRAPC</name>
<feature type="compositionally biased region" description="Acidic residues" evidence="1">
    <location>
        <begin position="116"/>
        <end position="142"/>
    </location>
</feature>
<proteinExistence type="predicted"/>
<reference evidence="2 3" key="1">
    <citation type="journal article" date="2018" name="Sci. Rep.">
        <title>Genomic signatures of local adaptation to the degree of environmental predictability in rotifers.</title>
        <authorList>
            <person name="Franch-Gras L."/>
            <person name="Hahn C."/>
            <person name="Garcia-Roger E.M."/>
            <person name="Carmona M.J."/>
            <person name="Serra M."/>
            <person name="Gomez A."/>
        </authorList>
    </citation>
    <scope>NUCLEOTIDE SEQUENCE [LARGE SCALE GENOMIC DNA]</scope>
    <source>
        <strain evidence="2">HYR1</strain>
    </source>
</reference>
<accession>A0A3M7S8G2</accession>